<dbReference type="AlphaFoldDB" id="A0A2S9H2A4"/>
<dbReference type="InterPro" id="IPR039374">
    <property type="entry name" value="SIP_fam"/>
</dbReference>
<dbReference type="InterPro" id="IPR007037">
    <property type="entry name" value="SIP_rossman_dom"/>
</dbReference>
<evidence type="ECO:0000259" key="2">
    <source>
        <dbReference type="PROSITE" id="PS51384"/>
    </source>
</evidence>
<proteinExistence type="inferred from homology"/>
<name>A0A2S9H2A4_9BURK</name>
<evidence type="ECO:0000313" key="4">
    <source>
        <dbReference type="Proteomes" id="UP000237839"/>
    </source>
</evidence>
<dbReference type="RefSeq" id="WP_105530939.1">
    <property type="nucleotide sequence ID" value="NZ_PUGF01000004.1"/>
</dbReference>
<feature type="domain" description="FAD-binding FR-type" evidence="2">
    <location>
        <begin position="8"/>
        <end position="114"/>
    </location>
</feature>
<dbReference type="Pfam" id="PF04954">
    <property type="entry name" value="SIP"/>
    <property type="match status" value="1"/>
</dbReference>
<dbReference type="SUPFAM" id="SSF63380">
    <property type="entry name" value="Riboflavin synthase domain-like"/>
    <property type="match status" value="1"/>
</dbReference>
<dbReference type="PANTHER" id="PTHR30157">
    <property type="entry name" value="FERRIC REDUCTASE, NADPH-DEPENDENT"/>
    <property type="match status" value="1"/>
</dbReference>
<dbReference type="Gene3D" id="2.40.30.10">
    <property type="entry name" value="Translation factors"/>
    <property type="match status" value="1"/>
</dbReference>
<comment type="similarity">
    <text evidence="1">Belongs to the SIP oxidoreductase family.</text>
</comment>
<dbReference type="PANTHER" id="PTHR30157:SF0">
    <property type="entry name" value="NADPH-DEPENDENT FERRIC-CHELATE REDUCTASE"/>
    <property type="match status" value="1"/>
</dbReference>
<accession>A0A2S9H2A4</accession>
<organism evidence="3 4">
    <name type="scientific">Solimicrobium silvestre</name>
    <dbReference type="NCBI Taxonomy" id="2099400"/>
    <lineage>
        <taxon>Bacteria</taxon>
        <taxon>Pseudomonadati</taxon>
        <taxon>Pseudomonadota</taxon>
        <taxon>Betaproteobacteria</taxon>
        <taxon>Burkholderiales</taxon>
        <taxon>Oxalobacteraceae</taxon>
        <taxon>Solimicrobium</taxon>
    </lineage>
</organism>
<reference evidence="3 4" key="1">
    <citation type="submission" date="2018-02" db="EMBL/GenBank/DDBJ databases">
        <title>Solimicrobium silvestre gen. nov., sp. nov., isolated from alpine forest soil.</title>
        <authorList>
            <person name="Margesin R."/>
            <person name="Albuquerque L."/>
            <person name="Zhang D.-C."/>
            <person name="Froufe H.J.C."/>
            <person name="Severino R."/>
            <person name="Roxo I."/>
            <person name="Egas C."/>
            <person name="Da Costa M.S."/>
        </authorList>
    </citation>
    <scope>NUCLEOTIDE SEQUENCE [LARGE SCALE GENOMIC DNA]</scope>
    <source>
        <strain evidence="3 4">S20-91</strain>
    </source>
</reference>
<dbReference type="EMBL" id="PUGF01000004">
    <property type="protein sequence ID" value="PRC94087.1"/>
    <property type="molecule type" value="Genomic_DNA"/>
</dbReference>
<sequence length="242" mass="26730">MKFKSTTRILIPVEVIQIRDVTPAMRRITVAGDGLHTLVVDKPTQWMKVFFPTNNAMPPTGRAYTIRRFNAADGRMDLDFVLHGDNGPASYWVARAKPGEILSLAGPRSGYDINPSAHRHILIGDATALPAMASIVAVLPPNVQVEMFVEVSDKWEEQVLDSAAQLKTHWLHAGKQPPGTTGQLEQAIKRASFDASDCQYWVGGESSMVRAVLSHLVVERLIPRAMIHSAGYWKLGATDHRE</sequence>
<dbReference type="Proteomes" id="UP000237839">
    <property type="component" value="Unassembled WGS sequence"/>
</dbReference>
<dbReference type="InterPro" id="IPR013113">
    <property type="entry name" value="SIP_FAD-bd"/>
</dbReference>
<dbReference type="OrthoDB" id="9814826at2"/>
<dbReference type="InterPro" id="IPR017938">
    <property type="entry name" value="Riboflavin_synthase-like_b-brl"/>
</dbReference>
<dbReference type="PROSITE" id="PS51384">
    <property type="entry name" value="FAD_FR"/>
    <property type="match status" value="1"/>
</dbReference>
<comment type="caution">
    <text evidence="3">The sequence shown here is derived from an EMBL/GenBank/DDBJ whole genome shotgun (WGS) entry which is preliminary data.</text>
</comment>
<evidence type="ECO:0000313" key="3">
    <source>
        <dbReference type="EMBL" id="PRC94087.1"/>
    </source>
</evidence>
<dbReference type="GO" id="GO:0016491">
    <property type="term" value="F:oxidoreductase activity"/>
    <property type="evidence" value="ECO:0007669"/>
    <property type="project" value="InterPro"/>
</dbReference>
<dbReference type="Gene3D" id="3.40.50.80">
    <property type="entry name" value="Nucleotide-binding domain of ferredoxin-NADP reductase (FNR) module"/>
    <property type="match status" value="1"/>
</dbReference>
<keyword evidence="4" id="KW-1185">Reference proteome</keyword>
<dbReference type="InterPro" id="IPR039261">
    <property type="entry name" value="FNR_nucleotide-bd"/>
</dbReference>
<dbReference type="CDD" id="cd06193">
    <property type="entry name" value="siderophore_interacting"/>
    <property type="match status" value="1"/>
</dbReference>
<evidence type="ECO:0000256" key="1">
    <source>
        <dbReference type="ARBA" id="ARBA00035644"/>
    </source>
</evidence>
<dbReference type="InterPro" id="IPR017927">
    <property type="entry name" value="FAD-bd_FR_type"/>
</dbReference>
<protein>
    <submittedName>
        <fullName evidence="3">Siderophore-interacting protein</fullName>
    </submittedName>
</protein>
<dbReference type="Pfam" id="PF08021">
    <property type="entry name" value="FAD_binding_9"/>
    <property type="match status" value="1"/>
</dbReference>
<gene>
    <name evidence="3" type="ORF">S2091_1260</name>
</gene>